<keyword evidence="3" id="KW-1185">Reference proteome</keyword>
<keyword evidence="2" id="KW-0808">Transferase</keyword>
<dbReference type="Gene3D" id="3.40.50.150">
    <property type="entry name" value="Vaccinia Virus protein VP39"/>
    <property type="match status" value="1"/>
</dbReference>
<reference evidence="3" key="1">
    <citation type="submission" date="2018-05" db="EMBL/GenBank/DDBJ databases">
        <title>Ignatzschineria dubaiensis sp. nov., isolated from necrotic foot tissues of dromedaries (Camelus dromedarius) and associated maggots in Dubai, United Arab Emirates.</title>
        <authorList>
            <person name="Tsang C.C."/>
            <person name="Tang J.Y.M."/>
            <person name="Fong J.Y.H."/>
            <person name="Kinne J."/>
            <person name="Lee H.H."/>
            <person name="Joseph M."/>
            <person name="Jose S."/>
            <person name="Schuster R.K."/>
            <person name="Tang Y."/>
            <person name="Sivakumar S."/>
            <person name="Chen J.H.K."/>
            <person name="Teng J.L.L."/>
            <person name="Lau S.K.P."/>
            <person name="Wernery U."/>
            <person name="Woo P.C.Y."/>
        </authorList>
    </citation>
    <scope>NUCLEOTIDE SEQUENCE [LARGE SCALE GENOMIC DNA]</scope>
    <source>
        <strain evidence="3">KCTC 22644</strain>
    </source>
</reference>
<dbReference type="AlphaFoldDB" id="A0A2U2AE92"/>
<feature type="domain" description="Methyltransferase" evidence="1">
    <location>
        <begin position="38"/>
        <end position="133"/>
    </location>
</feature>
<keyword evidence="2" id="KW-0489">Methyltransferase</keyword>
<dbReference type="InterPro" id="IPR029063">
    <property type="entry name" value="SAM-dependent_MTases_sf"/>
</dbReference>
<dbReference type="SUPFAM" id="SSF53335">
    <property type="entry name" value="S-adenosyl-L-methionine-dependent methyltransferases"/>
    <property type="match status" value="1"/>
</dbReference>
<name>A0A2U2AE92_9GAMM</name>
<dbReference type="OrthoDB" id="9786503at2"/>
<evidence type="ECO:0000259" key="1">
    <source>
        <dbReference type="Pfam" id="PF13649"/>
    </source>
</evidence>
<sequence length="204" mass="23420">MKSDWNARFARAEYLYGKEANTFVKEIVPVIKPEGRLLAIAEGEGRNAFFVAEDALQAGRKIEIDLWDYSDVALQKVDARKGLLPIYTKEVDLTNVSWPTSLYDYAMCVYGHFSKEMQRQVFQGIRQSLKPGGYLFGEVYSEAQLPYRSGGPRNIDYLYDPALFLEIFKEDHVQHLFMGEVERAEGDLHQGRCHVIQFAIKIVK</sequence>
<accession>A0A2U2AE92</accession>
<evidence type="ECO:0000313" key="3">
    <source>
        <dbReference type="Proteomes" id="UP000245020"/>
    </source>
</evidence>
<dbReference type="RefSeq" id="WP_109189520.1">
    <property type="nucleotide sequence ID" value="NZ_BMYA01000002.1"/>
</dbReference>
<dbReference type="GO" id="GO:0008168">
    <property type="term" value="F:methyltransferase activity"/>
    <property type="evidence" value="ECO:0007669"/>
    <property type="project" value="UniProtKB-KW"/>
</dbReference>
<dbReference type="InterPro" id="IPR041698">
    <property type="entry name" value="Methyltransf_25"/>
</dbReference>
<dbReference type="Proteomes" id="UP000245020">
    <property type="component" value="Unassembled WGS sequence"/>
</dbReference>
<evidence type="ECO:0000313" key="2">
    <source>
        <dbReference type="EMBL" id="PWD80869.1"/>
    </source>
</evidence>
<dbReference type="Pfam" id="PF13649">
    <property type="entry name" value="Methyltransf_25"/>
    <property type="match status" value="1"/>
</dbReference>
<organism evidence="2 3">
    <name type="scientific">Ignatzschineria ureiclastica</name>
    <dbReference type="NCBI Taxonomy" id="472582"/>
    <lineage>
        <taxon>Bacteria</taxon>
        <taxon>Pseudomonadati</taxon>
        <taxon>Pseudomonadota</taxon>
        <taxon>Gammaproteobacteria</taxon>
        <taxon>Cardiobacteriales</taxon>
        <taxon>Ignatzschineriaceae</taxon>
        <taxon>Ignatzschineria</taxon>
    </lineage>
</organism>
<protein>
    <submittedName>
        <fullName evidence="2">SAM-dependent methyltransferase</fullName>
    </submittedName>
</protein>
<dbReference type="EMBL" id="QEWQ01000004">
    <property type="protein sequence ID" value="PWD80869.1"/>
    <property type="molecule type" value="Genomic_DNA"/>
</dbReference>
<gene>
    <name evidence="2" type="ORF">DC083_07115</name>
</gene>
<proteinExistence type="predicted"/>
<comment type="caution">
    <text evidence="2">The sequence shown here is derived from an EMBL/GenBank/DDBJ whole genome shotgun (WGS) entry which is preliminary data.</text>
</comment>
<dbReference type="GO" id="GO:0032259">
    <property type="term" value="P:methylation"/>
    <property type="evidence" value="ECO:0007669"/>
    <property type="project" value="UniProtKB-KW"/>
</dbReference>